<feature type="transmembrane region" description="Helical" evidence="9">
    <location>
        <begin position="37"/>
        <end position="58"/>
    </location>
</feature>
<dbReference type="GO" id="GO:0140359">
    <property type="term" value="F:ABC-type transporter activity"/>
    <property type="evidence" value="ECO:0007669"/>
    <property type="project" value="InterPro"/>
</dbReference>
<dbReference type="GO" id="GO:0016887">
    <property type="term" value="F:ATP hydrolysis activity"/>
    <property type="evidence" value="ECO:0007669"/>
    <property type="project" value="InterPro"/>
</dbReference>
<evidence type="ECO:0000256" key="7">
    <source>
        <dbReference type="ARBA" id="ARBA00022989"/>
    </source>
</evidence>
<comment type="subcellular location">
    <subcellularLocation>
        <location evidence="1">Cell membrane</location>
        <topology evidence="1">Multi-pass membrane protein</topology>
    </subcellularLocation>
</comment>
<name>A0A2V1JZY1_9BURK</name>
<dbReference type="Gene3D" id="3.40.50.300">
    <property type="entry name" value="P-loop containing nucleotide triphosphate hydrolases"/>
    <property type="match status" value="1"/>
</dbReference>
<organism evidence="12 13">
    <name type="scientific">Corticimicrobacter populi</name>
    <dbReference type="NCBI Taxonomy" id="2175229"/>
    <lineage>
        <taxon>Bacteria</taxon>
        <taxon>Pseudomonadati</taxon>
        <taxon>Pseudomonadota</taxon>
        <taxon>Betaproteobacteria</taxon>
        <taxon>Burkholderiales</taxon>
        <taxon>Alcaligenaceae</taxon>
        <taxon>Corticimicrobacter</taxon>
    </lineage>
</organism>
<dbReference type="Gene3D" id="1.20.1560.10">
    <property type="entry name" value="ABC transporter type 1, transmembrane domain"/>
    <property type="match status" value="1"/>
</dbReference>
<keyword evidence="7 9" id="KW-1133">Transmembrane helix</keyword>
<feature type="domain" description="ABC transmembrane type-1" evidence="11">
    <location>
        <begin position="52"/>
        <end position="337"/>
    </location>
</feature>
<proteinExistence type="predicted"/>
<gene>
    <name evidence="12" type="ORF">DD235_16020</name>
</gene>
<dbReference type="Pfam" id="PF06472">
    <property type="entry name" value="ABC_membrane_2"/>
    <property type="match status" value="1"/>
</dbReference>
<keyword evidence="3" id="KW-1003">Cell membrane</keyword>
<evidence type="ECO:0000313" key="13">
    <source>
        <dbReference type="Proteomes" id="UP000245212"/>
    </source>
</evidence>
<dbReference type="GO" id="GO:0005886">
    <property type="term" value="C:plasma membrane"/>
    <property type="evidence" value="ECO:0007669"/>
    <property type="project" value="UniProtKB-SubCell"/>
</dbReference>
<dbReference type="RefSeq" id="WP_109063128.1">
    <property type="nucleotide sequence ID" value="NZ_QETA01000009.1"/>
</dbReference>
<dbReference type="InterPro" id="IPR003593">
    <property type="entry name" value="AAA+_ATPase"/>
</dbReference>
<evidence type="ECO:0000256" key="5">
    <source>
        <dbReference type="ARBA" id="ARBA00022741"/>
    </source>
</evidence>
<dbReference type="InterPro" id="IPR050835">
    <property type="entry name" value="ABC_transporter_sub-D"/>
</dbReference>
<comment type="caution">
    <text evidence="12">The sequence shown here is derived from an EMBL/GenBank/DDBJ whole genome shotgun (WGS) entry which is preliminary data.</text>
</comment>
<dbReference type="GO" id="GO:0005524">
    <property type="term" value="F:ATP binding"/>
    <property type="evidence" value="ECO:0007669"/>
    <property type="project" value="UniProtKB-KW"/>
</dbReference>
<dbReference type="PANTHER" id="PTHR11384:SF59">
    <property type="entry name" value="LYSOSOMAL COBALAMIN TRANSPORTER ABCD4"/>
    <property type="match status" value="1"/>
</dbReference>
<dbReference type="EMBL" id="QETA01000009">
    <property type="protein sequence ID" value="PWF21033.1"/>
    <property type="molecule type" value="Genomic_DNA"/>
</dbReference>
<dbReference type="InterPro" id="IPR036640">
    <property type="entry name" value="ABC1_TM_sf"/>
</dbReference>
<keyword evidence="5" id="KW-0547">Nucleotide-binding</keyword>
<reference evidence="13" key="1">
    <citation type="submission" date="2018-05" db="EMBL/GenBank/DDBJ databases">
        <authorList>
            <person name="Li Y."/>
        </authorList>
    </citation>
    <scope>NUCLEOTIDE SEQUENCE [LARGE SCALE GENOMIC DNA]</scope>
    <source>
        <strain evidence="13">3d-2-2</strain>
    </source>
</reference>
<dbReference type="Pfam" id="PF00005">
    <property type="entry name" value="ABC_tran"/>
    <property type="match status" value="1"/>
</dbReference>
<evidence type="ECO:0000256" key="4">
    <source>
        <dbReference type="ARBA" id="ARBA00022692"/>
    </source>
</evidence>
<feature type="transmembrane region" description="Helical" evidence="9">
    <location>
        <begin position="78"/>
        <end position="97"/>
    </location>
</feature>
<accession>A0A2V1JZY1</accession>
<evidence type="ECO:0000259" key="11">
    <source>
        <dbReference type="PROSITE" id="PS50929"/>
    </source>
</evidence>
<keyword evidence="2" id="KW-0813">Transport</keyword>
<feature type="transmembrane region" description="Helical" evidence="9">
    <location>
        <begin position="165"/>
        <end position="184"/>
    </location>
</feature>
<evidence type="ECO:0000256" key="3">
    <source>
        <dbReference type="ARBA" id="ARBA00022475"/>
    </source>
</evidence>
<evidence type="ECO:0000256" key="9">
    <source>
        <dbReference type="SAM" id="Phobius"/>
    </source>
</evidence>
<feature type="domain" description="ABC transporter" evidence="10">
    <location>
        <begin position="374"/>
        <end position="569"/>
    </location>
</feature>
<dbReference type="InterPro" id="IPR011527">
    <property type="entry name" value="ABC1_TM_dom"/>
</dbReference>
<dbReference type="SMART" id="SM00382">
    <property type="entry name" value="AAA"/>
    <property type="match status" value="1"/>
</dbReference>
<evidence type="ECO:0000256" key="2">
    <source>
        <dbReference type="ARBA" id="ARBA00022448"/>
    </source>
</evidence>
<keyword evidence="13" id="KW-1185">Reference proteome</keyword>
<dbReference type="SUPFAM" id="SSF90123">
    <property type="entry name" value="ABC transporter transmembrane region"/>
    <property type="match status" value="1"/>
</dbReference>
<sequence length="569" mass="64286">MIPLPQADQVPRPSWRAAWHLIGAYWVSDDRWKGRSLLALVILLDMLLVYRAVLITYWQKDFYDTLEAHQIATFWHLLGELAVLALVGMVMDAARAYTALALEMRWRNWLTGAFLTRWLRQDAFWRISHAGTVENPDQRIAEDLKWLACNVLELSLGLLRHSANLVSFSVIVWGLSGVLTLSLAGRQFEVAGYMLWVAILYAVLGSLVMERLGRRMVAVDYRQQQAEADFRFLLIRVREHAEQIALLGGGHAEQSALLRRFDAVRANWRHVMTYTKRITLIDRGYTEAGAMVPYLLCGPRFFAGLMSLGDLIQLTQAFTRVRTALSWFIYQYKELALLRSVCWRLGELDRALGWDPADTSVTRLRRRQGRRVGLHVRALSVYTPEGERLSGPLSWSVLPGQRWLITGPAGAGKSTLLRMLAGLWPHGVGVIAVPDRSRMLFLPQQSYLPDGTLRQCLCYPATEQAFSAKACLQALQDVGLGQIGGLLDSAHDWSRRLSPGERQKLAFARVLLHRPAYLFLDEATSALDEASETSLYNLLVQRCPDMAIVSVAHRPALRQFHTDCLALLA</sequence>
<dbReference type="PROSITE" id="PS00211">
    <property type="entry name" value="ABC_TRANSPORTER_1"/>
    <property type="match status" value="1"/>
</dbReference>
<evidence type="ECO:0000259" key="10">
    <source>
        <dbReference type="PROSITE" id="PS50893"/>
    </source>
</evidence>
<keyword evidence="6" id="KW-0067">ATP-binding</keyword>
<dbReference type="InterPro" id="IPR027417">
    <property type="entry name" value="P-loop_NTPase"/>
</dbReference>
<keyword evidence="8 9" id="KW-0472">Membrane</keyword>
<evidence type="ECO:0000256" key="6">
    <source>
        <dbReference type="ARBA" id="ARBA00022840"/>
    </source>
</evidence>
<evidence type="ECO:0000256" key="1">
    <source>
        <dbReference type="ARBA" id="ARBA00004651"/>
    </source>
</evidence>
<dbReference type="PANTHER" id="PTHR11384">
    <property type="entry name" value="ATP-BINDING CASSETTE, SUB-FAMILY D MEMBER"/>
    <property type="match status" value="1"/>
</dbReference>
<evidence type="ECO:0000313" key="12">
    <source>
        <dbReference type="EMBL" id="PWF21033.1"/>
    </source>
</evidence>
<dbReference type="PROSITE" id="PS50929">
    <property type="entry name" value="ABC_TM1F"/>
    <property type="match status" value="1"/>
</dbReference>
<dbReference type="InterPro" id="IPR003439">
    <property type="entry name" value="ABC_transporter-like_ATP-bd"/>
</dbReference>
<dbReference type="Proteomes" id="UP000245212">
    <property type="component" value="Unassembled WGS sequence"/>
</dbReference>
<dbReference type="InterPro" id="IPR017871">
    <property type="entry name" value="ABC_transporter-like_CS"/>
</dbReference>
<protein>
    <submittedName>
        <fullName evidence="12">ABC transporter permease</fullName>
    </submittedName>
</protein>
<dbReference type="CDD" id="cd03223">
    <property type="entry name" value="ABCD_peroxisomal_ALDP"/>
    <property type="match status" value="1"/>
</dbReference>
<evidence type="ECO:0000256" key="8">
    <source>
        <dbReference type="ARBA" id="ARBA00023136"/>
    </source>
</evidence>
<dbReference type="AlphaFoldDB" id="A0A2V1JZY1"/>
<dbReference type="SUPFAM" id="SSF52540">
    <property type="entry name" value="P-loop containing nucleoside triphosphate hydrolases"/>
    <property type="match status" value="1"/>
</dbReference>
<keyword evidence="4 9" id="KW-0812">Transmembrane</keyword>
<feature type="transmembrane region" description="Helical" evidence="9">
    <location>
        <begin position="190"/>
        <end position="209"/>
    </location>
</feature>
<dbReference type="PROSITE" id="PS50893">
    <property type="entry name" value="ABC_TRANSPORTER_2"/>
    <property type="match status" value="1"/>
</dbReference>